<name>A0A1F6FG24_9BACT</name>
<reference evidence="1 2" key="1">
    <citation type="journal article" date="2016" name="Nat. Commun.">
        <title>Thousands of microbial genomes shed light on interconnected biogeochemical processes in an aquifer system.</title>
        <authorList>
            <person name="Anantharaman K."/>
            <person name="Brown C.T."/>
            <person name="Hug L.A."/>
            <person name="Sharon I."/>
            <person name="Castelle C.J."/>
            <person name="Probst A.J."/>
            <person name="Thomas B.C."/>
            <person name="Singh A."/>
            <person name="Wilkins M.J."/>
            <person name="Karaoz U."/>
            <person name="Brodie E.L."/>
            <person name="Williams K.H."/>
            <person name="Hubbard S.S."/>
            <person name="Banfield J.F."/>
        </authorList>
    </citation>
    <scope>NUCLEOTIDE SEQUENCE [LARGE SCALE GENOMIC DNA]</scope>
</reference>
<dbReference type="EMBL" id="MFMM01000001">
    <property type="protein sequence ID" value="OGG84796.1"/>
    <property type="molecule type" value="Genomic_DNA"/>
</dbReference>
<evidence type="ECO:0000313" key="2">
    <source>
        <dbReference type="Proteomes" id="UP000177325"/>
    </source>
</evidence>
<gene>
    <name evidence="1" type="ORF">A3G90_01805</name>
</gene>
<proteinExistence type="predicted"/>
<sequence>MPNFENPSSKPRSNVERVVGGTAEQQEYIMSDHLSDVEKYSNHKFVNEREKTAEELQMISVAENNVNDLRAKYGLSPVPLPPEKVHIIYGDELTLGNATTRNAGGFEAMNQVIITTDAEEIGRSGIGRFDVIQHESLHAAQYQSLQSSGAISTSYRVGVNVTSRKPDSESGNFLQYLNPLNEAITEENSRRLVLNTSADEPEIGHIIAKRNEEFKEFKDFCENTPNHGYPEALLAGDVLQSKINPETGRPSVKPFAYYYERQTMWKLFDKIYEKNPAAFPDKTPTEAREEIFDMVTKASFDGNIMPFGRLVNNSFGNGTFRDYGHLQTVEDISNFIDALD</sequence>
<organism evidence="1 2">
    <name type="scientific">Candidatus Kaiserbacteria bacterium RIFCSPLOWO2_12_FULL_45_26</name>
    <dbReference type="NCBI Taxonomy" id="1798525"/>
    <lineage>
        <taxon>Bacteria</taxon>
        <taxon>Candidatus Kaiseribacteriota</taxon>
    </lineage>
</organism>
<dbReference type="AlphaFoldDB" id="A0A1F6FG24"/>
<accession>A0A1F6FG24</accession>
<protein>
    <submittedName>
        <fullName evidence="1">Uncharacterized protein</fullName>
    </submittedName>
</protein>
<comment type="caution">
    <text evidence="1">The sequence shown here is derived from an EMBL/GenBank/DDBJ whole genome shotgun (WGS) entry which is preliminary data.</text>
</comment>
<dbReference type="Proteomes" id="UP000177325">
    <property type="component" value="Unassembled WGS sequence"/>
</dbReference>
<evidence type="ECO:0000313" key="1">
    <source>
        <dbReference type="EMBL" id="OGG84796.1"/>
    </source>
</evidence>